<proteinExistence type="predicted"/>
<organism evidence="2 3">
    <name type="scientific">Syntrophomonas zehnderi OL-4</name>
    <dbReference type="NCBI Taxonomy" id="690567"/>
    <lineage>
        <taxon>Bacteria</taxon>
        <taxon>Bacillati</taxon>
        <taxon>Bacillota</taxon>
        <taxon>Clostridia</taxon>
        <taxon>Eubacteriales</taxon>
        <taxon>Syntrophomonadaceae</taxon>
        <taxon>Syntrophomonas</taxon>
    </lineage>
</organism>
<dbReference type="OrthoDB" id="2086762at2"/>
<feature type="transmembrane region" description="Helical" evidence="1">
    <location>
        <begin position="6"/>
        <end position="33"/>
    </location>
</feature>
<evidence type="ECO:0000313" key="2">
    <source>
        <dbReference type="EMBL" id="CFY06503.1"/>
    </source>
</evidence>
<keyword evidence="1" id="KW-1133">Transmembrane helix</keyword>
<dbReference type="AlphaFoldDB" id="A0A0E4GFC7"/>
<keyword evidence="1" id="KW-0472">Membrane</keyword>
<evidence type="ECO:0000256" key="1">
    <source>
        <dbReference type="SAM" id="Phobius"/>
    </source>
</evidence>
<dbReference type="EMBL" id="CGIH01000049">
    <property type="protein sequence ID" value="CFY06503.1"/>
    <property type="molecule type" value="Genomic_DNA"/>
</dbReference>
<dbReference type="RefSeq" id="WP_046499854.1">
    <property type="nucleotide sequence ID" value="NZ_CGIH01000049.1"/>
</dbReference>
<evidence type="ECO:0000313" key="3">
    <source>
        <dbReference type="Proteomes" id="UP000045545"/>
    </source>
</evidence>
<sequence>MTELQKLFLIYTCLYFVIKGALFLSFYVVLIMLERQARIKHAKCKALLAQQRSSEQARWKIAYDLFNKRTSSENPALLKEAV</sequence>
<dbReference type="Proteomes" id="UP000045545">
    <property type="component" value="Unassembled WGS sequence"/>
</dbReference>
<reference evidence="2 3" key="1">
    <citation type="submission" date="2015-03" db="EMBL/GenBank/DDBJ databases">
        <authorList>
            <person name="Murphy D."/>
        </authorList>
    </citation>
    <scope>NUCLEOTIDE SEQUENCE [LARGE SCALE GENOMIC DNA]</scope>
    <source>
        <strain evidence="2 3">OL-4</strain>
    </source>
</reference>
<keyword evidence="1" id="KW-0812">Transmembrane</keyword>
<accession>A0A0E4GFC7</accession>
<keyword evidence="3" id="KW-1185">Reference proteome</keyword>
<protein>
    <submittedName>
        <fullName evidence="2">Uncharacterized</fullName>
    </submittedName>
</protein>
<gene>
    <name evidence="2" type="ORF">2536</name>
</gene>
<name>A0A0E4GFC7_9FIRM</name>